<gene>
    <name evidence="2" type="ORF">Gocc_2211</name>
</gene>
<keyword evidence="1" id="KW-1133">Transmembrane helix</keyword>
<sequence>MSQVQYVALAYGVVFVFVLVWAAIIATKLARLERETAELAELARGRRDDG</sequence>
<keyword evidence="1" id="KW-0472">Membrane</keyword>
<reference evidence="2 3" key="1">
    <citation type="submission" date="2018-07" db="EMBL/GenBank/DDBJ databases">
        <title>High-quality-draft genome sequence of Gaiella occulta.</title>
        <authorList>
            <person name="Severino R."/>
            <person name="Froufe H.J.C."/>
            <person name="Rainey F.A."/>
            <person name="Barroso C."/>
            <person name="Albuquerque L."/>
            <person name="Lobo-Da-Cunha A."/>
            <person name="Da Costa M.S."/>
            <person name="Egas C."/>
        </authorList>
    </citation>
    <scope>NUCLEOTIDE SEQUENCE [LARGE SCALE GENOMIC DNA]</scope>
    <source>
        <strain evidence="2 3">F2-233</strain>
    </source>
</reference>
<dbReference type="RefSeq" id="WP_181813606.1">
    <property type="nucleotide sequence ID" value="NZ_QQZY01000005.1"/>
</dbReference>
<dbReference type="AlphaFoldDB" id="A0A7M2YW47"/>
<proteinExistence type="predicted"/>
<organism evidence="2 3">
    <name type="scientific">Gaiella occulta</name>
    <dbReference type="NCBI Taxonomy" id="1002870"/>
    <lineage>
        <taxon>Bacteria</taxon>
        <taxon>Bacillati</taxon>
        <taxon>Actinomycetota</taxon>
        <taxon>Thermoleophilia</taxon>
        <taxon>Gaiellales</taxon>
        <taxon>Gaiellaceae</taxon>
        <taxon>Gaiella</taxon>
    </lineage>
</organism>
<keyword evidence="1" id="KW-0812">Transmembrane</keyword>
<evidence type="ECO:0008006" key="4">
    <source>
        <dbReference type="Google" id="ProtNLM"/>
    </source>
</evidence>
<feature type="transmembrane region" description="Helical" evidence="1">
    <location>
        <begin position="6"/>
        <end position="26"/>
    </location>
</feature>
<dbReference type="EMBL" id="QQZY01000005">
    <property type="protein sequence ID" value="RDI74114.1"/>
    <property type="molecule type" value="Genomic_DNA"/>
</dbReference>
<evidence type="ECO:0000313" key="3">
    <source>
        <dbReference type="Proteomes" id="UP000254134"/>
    </source>
</evidence>
<keyword evidence="3" id="KW-1185">Reference proteome</keyword>
<dbReference type="Proteomes" id="UP000254134">
    <property type="component" value="Unassembled WGS sequence"/>
</dbReference>
<evidence type="ECO:0000256" key="1">
    <source>
        <dbReference type="SAM" id="Phobius"/>
    </source>
</evidence>
<protein>
    <recommendedName>
        <fullName evidence="4">CcmD family protein</fullName>
    </recommendedName>
</protein>
<accession>A0A7M2YW47</accession>
<evidence type="ECO:0000313" key="2">
    <source>
        <dbReference type="EMBL" id="RDI74114.1"/>
    </source>
</evidence>
<name>A0A7M2YW47_9ACTN</name>
<reference evidence="3" key="2">
    <citation type="journal article" date="2019" name="MicrobiologyOpen">
        <title>High-quality draft genome sequence of Gaiella occulta isolated from a 150 meter deep mineral water borehole and comparison with the genome sequences of other deep-branching lineages of the phylum Actinobacteria.</title>
        <authorList>
            <person name="Severino R."/>
            <person name="Froufe H.J.C."/>
            <person name="Barroso C."/>
            <person name="Albuquerque L."/>
            <person name="Lobo-da-Cunha A."/>
            <person name="da Costa M.S."/>
            <person name="Egas C."/>
        </authorList>
    </citation>
    <scope>NUCLEOTIDE SEQUENCE [LARGE SCALE GENOMIC DNA]</scope>
    <source>
        <strain evidence="3">F2-233</strain>
    </source>
</reference>
<comment type="caution">
    <text evidence="2">The sequence shown here is derived from an EMBL/GenBank/DDBJ whole genome shotgun (WGS) entry which is preliminary data.</text>
</comment>